<dbReference type="EMBL" id="RQFO01000009">
    <property type="protein sequence ID" value="TGL03771.1"/>
    <property type="molecule type" value="Genomic_DNA"/>
</dbReference>
<keyword evidence="2" id="KW-1185">Reference proteome</keyword>
<evidence type="ECO:0008006" key="3">
    <source>
        <dbReference type="Google" id="ProtNLM"/>
    </source>
</evidence>
<proteinExistence type="predicted"/>
<organism evidence="1 2">
    <name type="scientific">Leptospira montravelensis</name>
    <dbReference type="NCBI Taxonomy" id="2484961"/>
    <lineage>
        <taxon>Bacteria</taxon>
        <taxon>Pseudomonadati</taxon>
        <taxon>Spirochaetota</taxon>
        <taxon>Spirochaetia</taxon>
        <taxon>Leptospirales</taxon>
        <taxon>Leptospiraceae</taxon>
        <taxon>Leptospira</taxon>
    </lineage>
</organism>
<evidence type="ECO:0000313" key="1">
    <source>
        <dbReference type="EMBL" id="TGL03771.1"/>
    </source>
</evidence>
<sequence length="117" mass="14119">MAVIRNRFPFFRRMQWQTLKTIWKSLHSKEVIPFLFRFLKERIRLQHSTFGKEWNENGLSNPNKLHPLDLIAFYIAYKEVTTQKRALTLLFKILKQQSADVFLEMVEVFRKYGIKIG</sequence>
<name>A0ABY2LS01_9LEPT</name>
<dbReference type="Proteomes" id="UP000297465">
    <property type="component" value="Unassembled WGS sequence"/>
</dbReference>
<protein>
    <recommendedName>
        <fullName evidence="3">DUF1564 family protein</fullName>
    </recommendedName>
</protein>
<evidence type="ECO:0000313" key="2">
    <source>
        <dbReference type="Proteomes" id="UP000297465"/>
    </source>
</evidence>
<reference evidence="2" key="1">
    <citation type="journal article" date="2019" name="PLoS Negl. Trop. Dis.">
        <title>Revisiting the worldwide diversity of Leptospira species in the environment.</title>
        <authorList>
            <person name="Vincent A.T."/>
            <person name="Schiettekatte O."/>
            <person name="Bourhy P."/>
            <person name="Veyrier F.J."/>
            <person name="Picardeau M."/>
        </authorList>
    </citation>
    <scope>NUCLEOTIDE SEQUENCE [LARGE SCALE GENOMIC DNA]</scope>
    <source>
        <strain evidence="2">201800278</strain>
    </source>
</reference>
<gene>
    <name evidence="1" type="ORF">EHQ31_06605</name>
</gene>
<accession>A0ABY2LS01</accession>
<comment type="caution">
    <text evidence="1">The sequence shown here is derived from an EMBL/GenBank/DDBJ whole genome shotgun (WGS) entry which is preliminary data.</text>
</comment>